<feature type="region of interest" description="Disordered" evidence="1">
    <location>
        <begin position="1"/>
        <end position="31"/>
    </location>
</feature>
<gene>
    <name evidence="3" type="ORF">SAMN04489726_4807</name>
</gene>
<name>A0A1G9YG15_ALLAB</name>
<proteinExistence type="predicted"/>
<evidence type="ECO:0000313" key="3">
    <source>
        <dbReference type="EMBL" id="SDN08119.1"/>
    </source>
</evidence>
<sequence>MAEATATAHEEHDHDHDEDGYDGPATLVTKDGETEVEVRLSGHFEPIDGRYHWYGRLAANDKVTEAAEKHRRAVVLRTPHGEAAGALSDQDPWGRFRITGLGRPPFEVLETLPDED</sequence>
<accession>A0A1G9YG15</accession>
<dbReference type="EMBL" id="LT629701">
    <property type="protein sequence ID" value="SDN08119.1"/>
    <property type="molecule type" value="Genomic_DNA"/>
</dbReference>
<evidence type="ECO:0000313" key="4">
    <source>
        <dbReference type="Proteomes" id="UP000183376"/>
    </source>
</evidence>
<dbReference type="Pfam" id="PF16170">
    <property type="entry name" value="DUF4873"/>
    <property type="match status" value="1"/>
</dbReference>
<dbReference type="InterPro" id="IPR032371">
    <property type="entry name" value="DUF4873"/>
</dbReference>
<dbReference type="STRING" id="211114.SAMN04489726_4807"/>
<reference evidence="3 4" key="1">
    <citation type="submission" date="2016-10" db="EMBL/GenBank/DDBJ databases">
        <authorList>
            <person name="de Groot N.N."/>
        </authorList>
    </citation>
    <scope>NUCLEOTIDE SEQUENCE [LARGE SCALE GENOMIC DNA]</scope>
    <source>
        <strain evidence="3 4">DSM 44149</strain>
    </source>
</reference>
<evidence type="ECO:0000256" key="1">
    <source>
        <dbReference type="SAM" id="MobiDB-lite"/>
    </source>
</evidence>
<dbReference type="eggNOG" id="COG2072">
    <property type="taxonomic scope" value="Bacteria"/>
</dbReference>
<dbReference type="OrthoDB" id="3683556at2"/>
<feature type="domain" description="DUF4873" evidence="2">
    <location>
        <begin position="18"/>
        <end position="108"/>
    </location>
</feature>
<dbReference type="RefSeq" id="WP_043810260.1">
    <property type="nucleotide sequence ID" value="NZ_JOEF01000002.1"/>
</dbReference>
<protein>
    <recommendedName>
        <fullName evidence="2">DUF4873 domain-containing protein</fullName>
    </recommendedName>
</protein>
<feature type="compositionally biased region" description="Basic and acidic residues" evidence="1">
    <location>
        <begin position="8"/>
        <end position="17"/>
    </location>
</feature>
<keyword evidence="4" id="KW-1185">Reference proteome</keyword>
<organism evidence="3 4">
    <name type="scientific">Allokutzneria albata</name>
    <name type="common">Kibdelosporangium albatum</name>
    <dbReference type="NCBI Taxonomy" id="211114"/>
    <lineage>
        <taxon>Bacteria</taxon>
        <taxon>Bacillati</taxon>
        <taxon>Actinomycetota</taxon>
        <taxon>Actinomycetes</taxon>
        <taxon>Pseudonocardiales</taxon>
        <taxon>Pseudonocardiaceae</taxon>
        <taxon>Allokutzneria</taxon>
    </lineage>
</organism>
<dbReference type="AlphaFoldDB" id="A0A1G9YG15"/>
<dbReference type="Proteomes" id="UP000183376">
    <property type="component" value="Chromosome I"/>
</dbReference>
<evidence type="ECO:0000259" key="2">
    <source>
        <dbReference type="Pfam" id="PF16170"/>
    </source>
</evidence>